<evidence type="ECO:0000256" key="12">
    <source>
        <dbReference type="ARBA" id="ARBA00022958"/>
    </source>
</evidence>
<feature type="binding site" evidence="16">
    <location>
        <position position="117"/>
    </location>
    <ligand>
        <name>K(+)</name>
        <dbReference type="ChEBI" id="CHEBI:29103"/>
    </ligand>
</feature>
<dbReference type="UniPathway" id="UPA00241">
    <property type="reaction ID" value="UER00352"/>
</dbReference>
<feature type="active site" description="Proton acceptor" evidence="16">
    <location>
        <position position="96"/>
    </location>
</feature>
<dbReference type="EC" id="2.7.1.33" evidence="6 16"/>
<dbReference type="EMBL" id="MDJD01000014">
    <property type="protein sequence ID" value="OEK08967.1"/>
    <property type="molecule type" value="Genomic_DNA"/>
</dbReference>
<evidence type="ECO:0000256" key="4">
    <source>
        <dbReference type="ARBA" id="ARBA00005225"/>
    </source>
</evidence>
<evidence type="ECO:0000256" key="1">
    <source>
        <dbReference type="ARBA" id="ARBA00001206"/>
    </source>
</evidence>
<keyword evidence="16" id="KW-0479">Metal-binding</keyword>
<dbReference type="Gene3D" id="3.30.420.40">
    <property type="match status" value="2"/>
</dbReference>
<sequence length="243" mass="27027">MNLIIDVGNSFVKLAVFHEDKLKHKEVVDLDNIIEHIKFLKKEYASIKRAIISSVGKLKQTEINKIKEYFDLLVLSDETSLPFKNSYKTPKTLGVDRIALVCAAVQQFPNNDTLIIDAGTCITYDFVTSNNEYLGGAISLGLSMRYKSLNNLTANLPLLELEIPKSIVGGSTKESIHSGVVYGVLKEIDGVIETYKLKYLDLTVILTGGDTKILSNQLKSSIFANSNFLLEGLNYILQFNSNE</sequence>
<evidence type="ECO:0000256" key="13">
    <source>
        <dbReference type="ARBA" id="ARBA00022993"/>
    </source>
</evidence>
<evidence type="ECO:0000256" key="8">
    <source>
        <dbReference type="ARBA" id="ARBA00022679"/>
    </source>
</evidence>
<keyword evidence="11 16" id="KW-0067">ATP-binding</keyword>
<comment type="cofactor">
    <cofactor evidence="2">
        <name>K(+)</name>
        <dbReference type="ChEBI" id="CHEBI:29103"/>
    </cofactor>
</comment>
<dbReference type="GO" id="GO:0005737">
    <property type="term" value="C:cytoplasm"/>
    <property type="evidence" value="ECO:0007669"/>
    <property type="project" value="UniProtKB-SubCell"/>
</dbReference>
<dbReference type="GO" id="GO:0004594">
    <property type="term" value="F:pantothenate kinase activity"/>
    <property type="evidence" value="ECO:0007669"/>
    <property type="project" value="UniProtKB-UniRule"/>
</dbReference>
<evidence type="ECO:0000256" key="14">
    <source>
        <dbReference type="ARBA" id="ARBA00038036"/>
    </source>
</evidence>
<dbReference type="NCBIfam" id="TIGR00671">
    <property type="entry name" value="baf"/>
    <property type="match status" value="1"/>
</dbReference>
<dbReference type="Pfam" id="PF03309">
    <property type="entry name" value="Pan_kinase"/>
    <property type="match status" value="1"/>
</dbReference>
<comment type="subunit">
    <text evidence="5 16">Homodimer.</text>
</comment>
<evidence type="ECO:0000256" key="7">
    <source>
        <dbReference type="ARBA" id="ARBA00022490"/>
    </source>
</evidence>
<dbReference type="NCBIfam" id="NF009853">
    <property type="entry name" value="PRK13320.1-5"/>
    <property type="match status" value="1"/>
</dbReference>
<dbReference type="PANTHER" id="PTHR34265">
    <property type="entry name" value="TYPE III PANTOTHENATE KINASE"/>
    <property type="match status" value="1"/>
</dbReference>
<organism evidence="17 18">
    <name type="scientific">Flavivirga aquatica</name>
    <dbReference type="NCBI Taxonomy" id="1849968"/>
    <lineage>
        <taxon>Bacteria</taxon>
        <taxon>Pseudomonadati</taxon>
        <taxon>Bacteroidota</taxon>
        <taxon>Flavobacteriia</taxon>
        <taxon>Flavobacteriales</taxon>
        <taxon>Flavobacteriaceae</taxon>
        <taxon>Flavivirga</taxon>
    </lineage>
</organism>
<dbReference type="CDD" id="cd24015">
    <property type="entry name" value="ASKHA_NBD_PanK-III"/>
    <property type="match status" value="1"/>
</dbReference>
<evidence type="ECO:0000256" key="2">
    <source>
        <dbReference type="ARBA" id="ARBA00001958"/>
    </source>
</evidence>
<evidence type="ECO:0000256" key="3">
    <source>
        <dbReference type="ARBA" id="ARBA00004496"/>
    </source>
</evidence>
<dbReference type="GO" id="GO:0015937">
    <property type="term" value="P:coenzyme A biosynthetic process"/>
    <property type="evidence" value="ECO:0007669"/>
    <property type="project" value="UniProtKB-UniRule"/>
</dbReference>
<comment type="pathway">
    <text evidence="4 16">Cofactor biosynthesis; coenzyme A biosynthesis; CoA from (R)-pantothenate: step 1/5.</text>
</comment>
<evidence type="ECO:0000313" key="18">
    <source>
        <dbReference type="Proteomes" id="UP000095713"/>
    </source>
</evidence>
<proteinExistence type="inferred from homology"/>
<feature type="binding site" evidence="16">
    <location>
        <begin position="94"/>
        <end position="97"/>
    </location>
    <ligand>
        <name>substrate</name>
    </ligand>
</feature>
<comment type="similarity">
    <text evidence="14 16">Belongs to the type III pantothenate kinase family.</text>
</comment>
<dbReference type="Proteomes" id="UP000095713">
    <property type="component" value="Unassembled WGS sequence"/>
</dbReference>
<evidence type="ECO:0000256" key="6">
    <source>
        <dbReference type="ARBA" id="ARBA00012102"/>
    </source>
</evidence>
<dbReference type="InterPro" id="IPR043129">
    <property type="entry name" value="ATPase_NBD"/>
</dbReference>
<dbReference type="GO" id="GO:0046872">
    <property type="term" value="F:metal ion binding"/>
    <property type="evidence" value="ECO:0007669"/>
    <property type="project" value="UniProtKB-KW"/>
</dbReference>
<comment type="caution">
    <text evidence="17">The sequence shown here is derived from an EMBL/GenBank/DDBJ whole genome shotgun (WGS) entry which is preliminary data.</text>
</comment>
<keyword evidence="12 16" id="KW-0630">Potassium</keyword>
<evidence type="ECO:0000256" key="9">
    <source>
        <dbReference type="ARBA" id="ARBA00022741"/>
    </source>
</evidence>
<dbReference type="RefSeq" id="WP_069829222.1">
    <property type="nucleotide sequence ID" value="NZ_MDJD01000014.1"/>
</dbReference>
<reference evidence="17 18" key="1">
    <citation type="submission" date="2016-05" db="EMBL/GenBank/DDBJ databases">
        <title>Draft Genome Sequence of Algibacter sp. Strain SK-16 Isolated from the Surface Water of Aburatsubo Inlet.</title>
        <authorList>
            <person name="Wong S.-K."/>
            <person name="Yoshizawa S."/>
            <person name="Nakajima Y."/>
            <person name="Ogura Y."/>
            <person name="Tetsuya H."/>
            <person name="Hamasaki K."/>
        </authorList>
    </citation>
    <scope>NUCLEOTIDE SEQUENCE [LARGE SCALE GENOMIC DNA]</scope>
    <source>
        <strain evidence="17 18">SK-16</strain>
    </source>
</reference>
<feature type="binding site" evidence="16">
    <location>
        <position position="87"/>
    </location>
    <ligand>
        <name>substrate</name>
    </ligand>
</feature>
<feature type="binding site" evidence="16">
    <location>
        <position position="172"/>
    </location>
    <ligand>
        <name>substrate</name>
    </ligand>
</feature>
<comment type="subcellular location">
    <subcellularLocation>
        <location evidence="3 16">Cytoplasm</location>
    </subcellularLocation>
</comment>
<keyword evidence="9 16" id="KW-0547">Nucleotide-binding</keyword>
<evidence type="ECO:0000256" key="15">
    <source>
        <dbReference type="ARBA" id="ARBA00040883"/>
    </source>
</evidence>
<keyword evidence="8 16" id="KW-0808">Transferase</keyword>
<dbReference type="GO" id="GO:0005524">
    <property type="term" value="F:ATP binding"/>
    <property type="evidence" value="ECO:0007669"/>
    <property type="project" value="UniProtKB-UniRule"/>
</dbReference>
<comment type="cofactor">
    <cofactor evidence="16">
        <name>NH4(+)</name>
        <dbReference type="ChEBI" id="CHEBI:28938"/>
    </cofactor>
    <cofactor evidence="16">
        <name>K(+)</name>
        <dbReference type="ChEBI" id="CHEBI:29103"/>
    </cofactor>
    <text evidence="16">A monovalent cation. Ammonium or potassium.</text>
</comment>
<dbReference type="InterPro" id="IPR004619">
    <property type="entry name" value="Type_III_PanK"/>
</dbReference>
<keyword evidence="10 16" id="KW-0418">Kinase</keyword>
<name>A0A1E5TCB0_9FLAO</name>
<evidence type="ECO:0000313" key="17">
    <source>
        <dbReference type="EMBL" id="OEK08967.1"/>
    </source>
</evidence>
<dbReference type="AlphaFoldDB" id="A0A1E5TCB0"/>
<evidence type="ECO:0000256" key="10">
    <source>
        <dbReference type="ARBA" id="ARBA00022777"/>
    </source>
</evidence>
<evidence type="ECO:0000256" key="16">
    <source>
        <dbReference type="HAMAP-Rule" id="MF_01274"/>
    </source>
</evidence>
<dbReference type="OrthoDB" id="9804707at2"/>
<dbReference type="PANTHER" id="PTHR34265:SF1">
    <property type="entry name" value="TYPE III PANTOTHENATE KINASE"/>
    <property type="match status" value="1"/>
</dbReference>
<comment type="catalytic activity">
    <reaction evidence="1 16">
        <text>(R)-pantothenate + ATP = (R)-4'-phosphopantothenate + ADP + H(+)</text>
        <dbReference type="Rhea" id="RHEA:16373"/>
        <dbReference type="ChEBI" id="CHEBI:10986"/>
        <dbReference type="ChEBI" id="CHEBI:15378"/>
        <dbReference type="ChEBI" id="CHEBI:29032"/>
        <dbReference type="ChEBI" id="CHEBI:30616"/>
        <dbReference type="ChEBI" id="CHEBI:456216"/>
        <dbReference type="EC" id="2.7.1.33"/>
    </reaction>
</comment>
<evidence type="ECO:0000256" key="5">
    <source>
        <dbReference type="ARBA" id="ARBA00011738"/>
    </source>
</evidence>
<keyword evidence="7 16" id="KW-0963">Cytoplasm</keyword>
<keyword evidence="13 16" id="KW-0173">Coenzyme A biosynthesis</keyword>
<accession>A0A1E5TCB0</accession>
<feature type="binding site" evidence="16">
    <location>
        <begin position="6"/>
        <end position="13"/>
    </location>
    <ligand>
        <name>ATP</name>
        <dbReference type="ChEBI" id="CHEBI:30616"/>
    </ligand>
</feature>
<keyword evidence="18" id="KW-1185">Reference proteome</keyword>
<dbReference type="STRING" id="1849968.A8C32_13745"/>
<gene>
    <name evidence="16" type="primary">coaX</name>
    <name evidence="17" type="ORF">A8C32_13745</name>
</gene>
<comment type="function">
    <text evidence="16">Catalyzes the phosphorylation of pantothenate (Pan), the first step in CoA biosynthesis.</text>
</comment>
<evidence type="ECO:0000256" key="11">
    <source>
        <dbReference type="ARBA" id="ARBA00022840"/>
    </source>
</evidence>
<protein>
    <recommendedName>
        <fullName evidence="15 16">Type III pantothenate kinase</fullName>
        <ecNumber evidence="6 16">2.7.1.33</ecNumber>
    </recommendedName>
    <alternativeName>
        <fullName evidence="16">PanK-III</fullName>
    </alternativeName>
    <alternativeName>
        <fullName evidence="16">Pantothenic acid kinase</fullName>
    </alternativeName>
</protein>
<dbReference type="SUPFAM" id="SSF53067">
    <property type="entry name" value="Actin-like ATPase domain"/>
    <property type="match status" value="2"/>
</dbReference>
<feature type="binding site" evidence="16">
    <location>
        <position position="120"/>
    </location>
    <ligand>
        <name>ATP</name>
        <dbReference type="ChEBI" id="CHEBI:30616"/>
    </ligand>
</feature>
<dbReference type="HAMAP" id="MF_01274">
    <property type="entry name" value="Pantothen_kinase_3"/>
    <property type="match status" value="1"/>
</dbReference>